<organism evidence="1 2">
    <name type="scientific">Penicillium cataractarum</name>
    <dbReference type="NCBI Taxonomy" id="2100454"/>
    <lineage>
        <taxon>Eukaryota</taxon>
        <taxon>Fungi</taxon>
        <taxon>Dikarya</taxon>
        <taxon>Ascomycota</taxon>
        <taxon>Pezizomycotina</taxon>
        <taxon>Eurotiomycetes</taxon>
        <taxon>Eurotiomycetidae</taxon>
        <taxon>Eurotiales</taxon>
        <taxon>Aspergillaceae</taxon>
        <taxon>Penicillium</taxon>
    </lineage>
</organism>
<name>A0A9W9V9D0_9EURO</name>
<evidence type="ECO:0000313" key="1">
    <source>
        <dbReference type="EMBL" id="KAJ5371215.1"/>
    </source>
</evidence>
<dbReference type="AlphaFoldDB" id="A0A9W9V9D0"/>
<dbReference type="GeneID" id="81439415"/>
<comment type="caution">
    <text evidence="1">The sequence shown here is derived from an EMBL/GenBank/DDBJ whole genome shotgun (WGS) entry which is preliminary data.</text>
</comment>
<evidence type="ECO:0000313" key="2">
    <source>
        <dbReference type="Proteomes" id="UP001147782"/>
    </source>
</evidence>
<protein>
    <submittedName>
        <fullName evidence="1">Uncharacterized protein</fullName>
    </submittedName>
</protein>
<gene>
    <name evidence="1" type="ORF">N7496_007307</name>
</gene>
<reference evidence="1" key="2">
    <citation type="journal article" date="2023" name="IMA Fungus">
        <title>Comparative genomic study of the Penicillium genus elucidates a diverse pangenome and 15 lateral gene transfer events.</title>
        <authorList>
            <person name="Petersen C."/>
            <person name="Sorensen T."/>
            <person name="Nielsen M.R."/>
            <person name="Sondergaard T.E."/>
            <person name="Sorensen J.L."/>
            <person name="Fitzpatrick D.A."/>
            <person name="Frisvad J.C."/>
            <person name="Nielsen K.L."/>
        </authorList>
    </citation>
    <scope>NUCLEOTIDE SEQUENCE</scope>
    <source>
        <strain evidence="1">IBT 29864</strain>
    </source>
</reference>
<proteinExistence type="predicted"/>
<dbReference type="EMBL" id="JAPZBS010000005">
    <property type="protein sequence ID" value="KAJ5371215.1"/>
    <property type="molecule type" value="Genomic_DNA"/>
</dbReference>
<dbReference type="RefSeq" id="XP_056555649.1">
    <property type="nucleotide sequence ID" value="XM_056700236.1"/>
</dbReference>
<keyword evidence="2" id="KW-1185">Reference proteome</keyword>
<accession>A0A9W9V9D0</accession>
<dbReference type="OrthoDB" id="74360at2759"/>
<sequence length="138" mass="14850">MANNSDASPSQDEFPLRGDLRRMMDQNPLPMLTPGLVDPAIMAGDAATKEAQLVLNTVNTALAVDDGESLAGCFFASQAYWKDQLALTYHLRTFESPRIIAASLLETKTLRAVNGEITLDGAAMFLPATPVLVSKRLA</sequence>
<reference evidence="1" key="1">
    <citation type="submission" date="2022-11" db="EMBL/GenBank/DDBJ databases">
        <authorList>
            <person name="Petersen C."/>
        </authorList>
    </citation>
    <scope>NUCLEOTIDE SEQUENCE</scope>
    <source>
        <strain evidence="1">IBT 29864</strain>
    </source>
</reference>
<dbReference type="Proteomes" id="UP001147782">
    <property type="component" value="Unassembled WGS sequence"/>
</dbReference>